<keyword evidence="9" id="KW-1185">Reference proteome</keyword>
<evidence type="ECO:0000256" key="1">
    <source>
        <dbReference type="ARBA" id="ARBA00001954"/>
    </source>
</evidence>
<dbReference type="GeneID" id="6010851"/>
<feature type="domain" description="2OGFeDO JBP1/TET oxygenase" evidence="7">
    <location>
        <begin position="255"/>
        <end position="395"/>
    </location>
</feature>
<gene>
    <name evidence="8" type="ORF">CC1G_02065</name>
</gene>
<name>A8NK20_COPC7</name>
<proteinExistence type="predicted"/>
<dbReference type="Proteomes" id="UP000001861">
    <property type="component" value="Unassembled WGS sequence"/>
</dbReference>
<evidence type="ECO:0000256" key="6">
    <source>
        <dbReference type="SAM" id="MobiDB-lite"/>
    </source>
</evidence>
<keyword evidence="2" id="KW-0479">Metal-binding</keyword>
<dbReference type="RefSeq" id="XP_001834329.1">
    <property type="nucleotide sequence ID" value="XM_001834277.1"/>
</dbReference>
<dbReference type="GO" id="GO:0051213">
    <property type="term" value="F:dioxygenase activity"/>
    <property type="evidence" value="ECO:0007669"/>
    <property type="project" value="UniProtKB-KW"/>
</dbReference>
<dbReference type="KEGG" id="cci:CC1G_02065"/>
<keyword evidence="3" id="KW-0223">Dioxygenase</keyword>
<feature type="region of interest" description="Disordered" evidence="6">
    <location>
        <begin position="165"/>
        <end position="200"/>
    </location>
</feature>
<dbReference type="eggNOG" id="ENOG502RKIK">
    <property type="taxonomic scope" value="Eukaryota"/>
</dbReference>
<feature type="compositionally biased region" description="Basic and acidic residues" evidence="6">
    <location>
        <begin position="175"/>
        <end position="186"/>
    </location>
</feature>
<evidence type="ECO:0000313" key="9">
    <source>
        <dbReference type="Proteomes" id="UP000001861"/>
    </source>
</evidence>
<keyword evidence="4" id="KW-0560">Oxidoreductase</keyword>
<evidence type="ECO:0000256" key="2">
    <source>
        <dbReference type="ARBA" id="ARBA00022723"/>
    </source>
</evidence>
<dbReference type="InterPro" id="IPR024779">
    <property type="entry name" value="2OGFeDO_JBP1/TET_oxygenase_dom"/>
</dbReference>
<organism evidence="8 9">
    <name type="scientific">Coprinopsis cinerea (strain Okayama-7 / 130 / ATCC MYA-4618 / FGSC 9003)</name>
    <name type="common">Inky cap fungus</name>
    <name type="synonym">Hormographiella aspergillata</name>
    <dbReference type="NCBI Taxonomy" id="240176"/>
    <lineage>
        <taxon>Eukaryota</taxon>
        <taxon>Fungi</taxon>
        <taxon>Dikarya</taxon>
        <taxon>Basidiomycota</taxon>
        <taxon>Agaricomycotina</taxon>
        <taxon>Agaricomycetes</taxon>
        <taxon>Agaricomycetidae</taxon>
        <taxon>Agaricales</taxon>
        <taxon>Agaricineae</taxon>
        <taxon>Psathyrellaceae</taxon>
        <taxon>Coprinopsis</taxon>
    </lineage>
</organism>
<dbReference type="VEuPathDB" id="FungiDB:CC1G_02065"/>
<comment type="cofactor">
    <cofactor evidence="1">
        <name>Fe(2+)</name>
        <dbReference type="ChEBI" id="CHEBI:29033"/>
    </cofactor>
</comment>
<accession>A8NK20</accession>
<dbReference type="Gene3D" id="3.60.130.30">
    <property type="match status" value="1"/>
</dbReference>
<dbReference type="AlphaFoldDB" id="A8NK20"/>
<dbReference type="Pfam" id="PF12851">
    <property type="entry name" value="Tet_JBP"/>
    <property type="match status" value="1"/>
</dbReference>
<sequence length="431" mass="47977">MSPSHFPTSEPSPDEGMVPALVLIEQAAAVLGRMIHGIRTGSPYIHIDDDSIKANPILRTALWQAAYVLEKAYRRRYRVPWTAQRYMSELTPRQDGRNAAREGVMLKEFPPGDNLGSEGPVQEVLPAMIVDAEDHIVFCYLPSCISPAVMAILDAAVGTLASTEDGQLDKKRKAREGERERLERQKAKGKGKQQGEGQERLVGNWREASDFFRKEKCNMSPGVLTFAPAWWPVGHEKQLPGPAATLKTPDGEGQQFLEDIPIASAVIGAILSQINQPLFESGVKVLKELYSNSKLTKDHATVSKIIEIWFSPFSSLSLIVNRKTPIHRDTSGPMQGLDILLTGGNYSNGVFETPSFNRKWTYNPGCVVALLGKLVPHGVPQVNGERYCMAYFWRERLFEAAGVAFPYPSKWEESSAGIPDVFRWYRDYAKS</sequence>
<dbReference type="EMBL" id="AACS02000010">
    <property type="protein sequence ID" value="EAU87306.1"/>
    <property type="molecule type" value="Genomic_DNA"/>
</dbReference>
<keyword evidence="5" id="KW-0408">Iron</keyword>
<protein>
    <recommendedName>
        <fullName evidence="7">2OGFeDO JBP1/TET oxygenase domain-containing protein</fullName>
    </recommendedName>
</protein>
<comment type="caution">
    <text evidence="8">The sequence shown here is derived from an EMBL/GenBank/DDBJ whole genome shotgun (WGS) entry which is preliminary data.</text>
</comment>
<evidence type="ECO:0000256" key="4">
    <source>
        <dbReference type="ARBA" id="ARBA00023002"/>
    </source>
</evidence>
<dbReference type="GO" id="GO:0046872">
    <property type="term" value="F:metal ion binding"/>
    <property type="evidence" value="ECO:0007669"/>
    <property type="project" value="UniProtKB-KW"/>
</dbReference>
<evidence type="ECO:0000313" key="8">
    <source>
        <dbReference type="EMBL" id="EAU87306.1"/>
    </source>
</evidence>
<evidence type="ECO:0000256" key="3">
    <source>
        <dbReference type="ARBA" id="ARBA00022964"/>
    </source>
</evidence>
<evidence type="ECO:0000256" key="5">
    <source>
        <dbReference type="ARBA" id="ARBA00023004"/>
    </source>
</evidence>
<evidence type="ECO:0000259" key="7">
    <source>
        <dbReference type="Pfam" id="PF12851"/>
    </source>
</evidence>
<dbReference type="InParanoid" id="A8NK20"/>
<dbReference type="OrthoDB" id="3200752at2759"/>
<reference evidence="8 9" key="1">
    <citation type="journal article" date="2010" name="Proc. Natl. Acad. Sci. U.S.A.">
        <title>Insights into evolution of multicellular fungi from the assembled chromosomes of the mushroom Coprinopsis cinerea (Coprinus cinereus).</title>
        <authorList>
            <person name="Stajich J.E."/>
            <person name="Wilke S.K."/>
            <person name="Ahren D."/>
            <person name="Au C.H."/>
            <person name="Birren B.W."/>
            <person name="Borodovsky M."/>
            <person name="Burns C."/>
            <person name="Canback B."/>
            <person name="Casselton L.A."/>
            <person name="Cheng C.K."/>
            <person name="Deng J."/>
            <person name="Dietrich F.S."/>
            <person name="Fargo D.C."/>
            <person name="Farman M.L."/>
            <person name="Gathman A.C."/>
            <person name="Goldberg J."/>
            <person name="Guigo R."/>
            <person name="Hoegger P.J."/>
            <person name="Hooker J.B."/>
            <person name="Huggins A."/>
            <person name="James T.Y."/>
            <person name="Kamada T."/>
            <person name="Kilaru S."/>
            <person name="Kodira C."/>
            <person name="Kues U."/>
            <person name="Kupfer D."/>
            <person name="Kwan H.S."/>
            <person name="Lomsadze A."/>
            <person name="Li W."/>
            <person name="Lilly W.W."/>
            <person name="Ma L.J."/>
            <person name="Mackey A.J."/>
            <person name="Manning G."/>
            <person name="Martin F."/>
            <person name="Muraguchi H."/>
            <person name="Natvig D.O."/>
            <person name="Palmerini H."/>
            <person name="Ramesh M.A."/>
            <person name="Rehmeyer C.J."/>
            <person name="Roe B.A."/>
            <person name="Shenoy N."/>
            <person name="Stanke M."/>
            <person name="Ter-Hovhannisyan V."/>
            <person name="Tunlid A."/>
            <person name="Velagapudi R."/>
            <person name="Vision T.J."/>
            <person name="Zeng Q."/>
            <person name="Zolan M.E."/>
            <person name="Pukkila P.J."/>
        </authorList>
    </citation>
    <scope>NUCLEOTIDE SEQUENCE [LARGE SCALE GENOMIC DNA]</scope>
    <source>
        <strain evidence="9">Okayama-7 / 130 / ATCC MYA-4618 / FGSC 9003</strain>
    </source>
</reference>